<dbReference type="Proteomes" id="UP000515908">
    <property type="component" value="Chromosome 13"/>
</dbReference>
<reference evidence="1 2" key="1">
    <citation type="submission" date="2020-08" db="EMBL/GenBank/DDBJ databases">
        <authorList>
            <person name="Newling K."/>
            <person name="Davey J."/>
            <person name="Forrester S."/>
        </authorList>
    </citation>
    <scope>NUCLEOTIDE SEQUENCE [LARGE SCALE GENOMIC DNA]</scope>
    <source>
        <strain evidence="2">Crithidia deanei Carvalho (ATCC PRA-265)</strain>
    </source>
</reference>
<dbReference type="VEuPathDB" id="TriTrypDB:ADEAN_000691500"/>
<dbReference type="InterPro" id="IPR032675">
    <property type="entry name" value="LRR_dom_sf"/>
</dbReference>
<name>A0A7G2CHS5_9TRYP</name>
<organism evidence="1 2">
    <name type="scientific">Angomonas deanei</name>
    <dbReference type="NCBI Taxonomy" id="59799"/>
    <lineage>
        <taxon>Eukaryota</taxon>
        <taxon>Discoba</taxon>
        <taxon>Euglenozoa</taxon>
        <taxon>Kinetoplastea</taxon>
        <taxon>Metakinetoplastina</taxon>
        <taxon>Trypanosomatida</taxon>
        <taxon>Trypanosomatidae</taxon>
        <taxon>Strigomonadinae</taxon>
        <taxon>Angomonas</taxon>
    </lineage>
</organism>
<protein>
    <recommendedName>
        <fullName evidence="3">Leucine Rich repeat</fullName>
    </recommendedName>
</protein>
<dbReference type="SUPFAM" id="SSF52058">
    <property type="entry name" value="L domain-like"/>
    <property type="match status" value="1"/>
</dbReference>
<sequence>MIEICGMTSLGALHTCEALEELRVHSCSSLTSVKHFKGPPNLKDIAISDCPISLRTMDVTPCPLLLSLDGLGGLPNLEEVRANGGGITDVAAIAQCPALRYVDVRDCPQLQSVDVLLKRGDVKVDYNL</sequence>
<evidence type="ECO:0000313" key="2">
    <source>
        <dbReference type="Proteomes" id="UP000515908"/>
    </source>
</evidence>
<dbReference type="AlphaFoldDB" id="A0A7G2CHS5"/>
<evidence type="ECO:0008006" key="3">
    <source>
        <dbReference type="Google" id="ProtNLM"/>
    </source>
</evidence>
<keyword evidence="2" id="KW-1185">Reference proteome</keyword>
<proteinExistence type="predicted"/>
<dbReference type="Gene3D" id="3.80.10.10">
    <property type="entry name" value="Ribonuclease Inhibitor"/>
    <property type="match status" value="1"/>
</dbReference>
<accession>A0A7G2CHS5</accession>
<evidence type="ECO:0000313" key="1">
    <source>
        <dbReference type="EMBL" id="CAD2219410.1"/>
    </source>
</evidence>
<gene>
    <name evidence="1" type="ORF">ADEAN_000691500</name>
</gene>
<dbReference type="EMBL" id="LR877157">
    <property type="protein sequence ID" value="CAD2219410.1"/>
    <property type="molecule type" value="Genomic_DNA"/>
</dbReference>